<dbReference type="PROSITE" id="PS50011">
    <property type="entry name" value="PROTEIN_KINASE_DOM"/>
    <property type="match status" value="1"/>
</dbReference>
<organism evidence="3 4">
    <name type="scientific">Gemmata massiliana</name>
    <dbReference type="NCBI Taxonomy" id="1210884"/>
    <lineage>
        <taxon>Bacteria</taxon>
        <taxon>Pseudomonadati</taxon>
        <taxon>Planctomycetota</taxon>
        <taxon>Planctomycetia</taxon>
        <taxon>Gemmatales</taxon>
        <taxon>Gemmataceae</taxon>
        <taxon>Gemmata</taxon>
    </lineage>
</organism>
<dbReference type="Proteomes" id="UP000464178">
    <property type="component" value="Chromosome"/>
</dbReference>
<sequence length="674" mass="75170">MTKPSSSPPGCPVSAHHALTDERGRAVALGPEIASGGEGSVHTVAGDPHRLAKVYKKPASQQTTEKLRLMLSTLATPGVRSIAAWPSDLLLRNGTVAGFLMPRLVGFEPVQHLYNPAQRLKYFPRAGWRFVVNAARNCAGAFDEVHKTGCLVGDVNQSNVLVSANTEIRLIDCDSFQVTSAGRQYLCEVGVAHYTPPELQGQNLRTVSRTINHDCFGLAVLMFQFLLVGRHPYAGVYLGPGDLAFEDAIREFRFAYGPRSRAVQMDPPPFTPTLSDLPPELATLFCRAFEKGSDGLNARPKAIEWYDALGRLAPQILTCSNDSGHEYWGGAGTCVWCRIANGRGPDYFFDVGDRPTTFTVDEVRIGVYLARLKKSRLLDFPYDRESYEPASLPEPDPLPENLDTHKSVTTILAVATGLGVLLVFLGCLSRPALLIGILVTLVFGIWLGLSVTNSPYRRELTRRRTRLHSAVHALEQLEDEWDQRAARYAHQHGSLVRRVQDTATQCRRLQQQHQNERNSLELRREDLARTQHLRSCFISDADIPNIGEGRKQVLTAYNVLTAFDIDYHFVTQIKGFGPKLAGNLVAWREQMTSLFRFDKSKGVPESDLRGLAAKYRKQHETLCRDIEQSLATLEGLEPRIRKELSTLTPELKEAVTNWREAGENLLALRRPNRN</sequence>
<dbReference type="AlphaFoldDB" id="A0A6P2D059"/>
<gene>
    <name evidence="3" type="ORF">SOIL9_39590</name>
</gene>
<keyword evidence="1" id="KW-1133">Transmembrane helix</keyword>
<feature type="transmembrane region" description="Helical" evidence="1">
    <location>
        <begin position="432"/>
        <end position="456"/>
    </location>
</feature>
<dbReference type="InterPro" id="IPR000719">
    <property type="entry name" value="Prot_kinase_dom"/>
</dbReference>
<dbReference type="InterPro" id="IPR011009">
    <property type="entry name" value="Kinase-like_dom_sf"/>
</dbReference>
<keyword evidence="1" id="KW-0472">Membrane</keyword>
<evidence type="ECO:0000313" key="3">
    <source>
        <dbReference type="EMBL" id="VTR93755.1"/>
    </source>
</evidence>
<dbReference type="KEGG" id="gms:SOIL9_39590"/>
<evidence type="ECO:0000313" key="4">
    <source>
        <dbReference type="Proteomes" id="UP000464178"/>
    </source>
</evidence>
<proteinExistence type="predicted"/>
<accession>A0A6P2D059</accession>
<keyword evidence="4" id="KW-1185">Reference proteome</keyword>
<dbReference type="SUPFAM" id="SSF56112">
    <property type="entry name" value="Protein kinase-like (PK-like)"/>
    <property type="match status" value="1"/>
</dbReference>
<reference evidence="3 4" key="1">
    <citation type="submission" date="2019-05" db="EMBL/GenBank/DDBJ databases">
        <authorList>
            <consortium name="Science for Life Laboratories"/>
        </authorList>
    </citation>
    <scope>NUCLEOTIDE SEQUENCE [LARGE SCALE GENOMIC DNA]</scope>
    <source>
        <strain evidence="3">Soil9</strain>
    </source>
</reference>
<feature type="domain" description="Protein kinase" evidence="2">
    <location>
        <begin position="27"/>
        <end position="328"/>
    </location>
</feature>
<feature type="transmembrane region" description="Helical" evidence="1">
    <location>
        <begin position="408"/>
        <end position="426"/>
    </location>
</feature>
<name>A0A6P2D059_9BACT</name>
<protein>
    <submittedName>
        <fullName evidence="3">Tpr repeat containing protein: TPR repeat containing protein</fullName>
    </submittedName>
</protein>
<dbReference type="GO" id="GO:0005524">
    <property type="term" value="F:ATP binding"/>
    <property type="evidence" value="ECO:0007669"/>
    <property type="project" value="InterPro"/>
</dbReference>
<dbReference type="EMBL" id="LR593886">
    <property type="protein sequence ID" value="VTR93755.1"/>
    <property type="molecule type" value="Genomic_DNA"/>
</dbReference>
<dbReference type="Gene3D" id="1.10.510.10">
    <property type="entry name" value="Transferase(Phosphotransferase) domain 1"/>
    <property type="match status" value="1"/>
</dbReference>
<evidence type="ECO:0000259" key="2">
    <source>
        <dbReference type="PROSITE" id="PS50011"/>
    </source>
</evidence>
<dbReference type="GO" id="GO:0004672">
    <property type="term" value="F:protein kinase activity"/>
    <property type="evidence" value="ECO:0007669"/>
    <property type="project" value="InterPro"/>
</dbReference>
<evidence type="ECO:0000256" key="1">
    <source>
        <dbReference type="SAM" id="Phobius"/>
    </source>
</evidence>
<keyword evidence="1" id="KW-0812">Transmembrane</keyword>